<dbReference type="InterPro" id="IPR046348">
    <property type="entry name" value="SIS_dom_sf"/>
</dbReference>
<evidence type="ECO:0000256" key="3">
    <source>
        <dbReference type="ARBA" id="ARBA00023163"/>
    </source>
</evidence>
<dbReference type="InterPro" id="IPR047640">
    <property type="entry name" value="RpiR-like"/>
</dbReference>
<dbReference type="GO" id="GO:0097367">
    <property type="term" value="F:carbohydrate derivative binding"/>
    <property type="evidence" value="ECO:0007669"/>
    <property type="project" value="InterPro"/>
</dbReference>
<keyword evidence="7" id="KW-1185">Reference proteome</keyword>
<dbReference type="SUPFAM" id="SSF46689">
    <property type="entry name" value="Homeodomain-like"/>
    <property type="match status" value="1"/>
</dbReference>
<dbReference type="GO" id="GO:0003700">
    <property type="term" value="F:DNA-binding transcription factor activity"/>
    <property type="evidence" value="ECO:0007669"/>
    <property type="project" value="InterPro"/>
</dbReference>
<gene>
    <name evidence="6" type="ORF">IEO70_07405</name>
</gene>
<dbReference type="PROSITE" id="PS51464">
    <property type="entry name" value="SIS"/>
    <property type="match status" value="1"/>
</dbReference>
<feature type="domain" description="HTH rpiR-type" evidence="4">
    <location>
        <begin position="1"/>
        <end position="73"/>
    </location>
</feature>
<dbReference type="Gene3D" id="3.40.50.10490">
    <property type="entry name" value="Glucose-6-phosphate isomerase like protein, domain 1"/>
    <property type="match status" value="1"/>
</dbReference>
<dbReference type="AlphaFoldDB" id="A0A927CWT9"/>
<dbReference type="InterPro" id="IPR035472">
    <property type="entry name" value="RpiR-like_SIS"/>
</dbReference>
<dbReference type="InterPro" id="IPR009057">
    <property type="entry name" value="Homeodomain-like_sf"/>
</dbReference>
<dbReference type="Gene3D" id="1.10.10.10">
    <property type="entry name" value="Winged helix-like DNA-binding domain superfamily/Winged helix DNA-binding domain"/>
    <property type="match status" value="1"/>
</dbReference>
<organism evidence="6 7">
    <name type="scientific">Peribacillus faecalis</name>
    <dbReference type="NCBI Taxonomy" id="2772559"/>
    <lineage>
        <taxon>Bacteria</taxon>
        <taxon>Bacillati</taxon>
        <taxon>Bacillota</taxon>
        <taxon>Bacilli</taxon>
        <taxon>Bacillales</taxon>
        <taxon>Bacillaceae</taxon>
        <taxon>Peribacillus</taxon>
    </lineage>
</organism>
<feature type="domain" description="SIS" evidence="5">
    <location>
        <begin position="104"/>
        <end position="241"/>
    </location>
</feature>
<dbReference type="InterPro" id="IPR001347">
    <property type="entry name" value="SIS_dom"/>
</dbReference>
<dbReference type="RefSeq" id="WP_190997728.1">
    <property type="nucleotide sequence ID" value="NZ_JACXSI010000014.1"/>
</dbReference>
<keyword evidence="3" id="KW-0804">Transcription</keyword>
<evidence type="ECO:0000256" key="1">
    <source>
        <dbReference type="ARBA" id="ARBA00023015"/>
    </source>
</evidence>
<evidence type="ECO:0000259" key="4">
    <source>
        <dbReference type="PROSITE" id="PS51071"/>
    </source>
</evidence>
<dbReference type="SUPFAM" id="SSF53697">
    <property type="entry name" value="SIS domain"/>
    <property type="match status" value="1"/>
</dbReference>
<evidence type="ECO:0000256" key="2">
    <source>
        <dbReference type="ARBA" id="ARBA00023125"/>
    </source>
</evidence>
<dbReference type="CDD" id="cd05013">
    <property type="entry name" value="SIS_RpiR"/>
    <property type="match status" value="1"/>
</dbReference>
<dbReference type="EMBL" id="JACXSI010000014">
    <property type="protein sequence ID" value="MBD3108192.1"/>
    <property type="molecule type" value="Genomic_DNA"/>
</dbReference>
<dbReference type="PANTHER" id="PTHR30514:SF1">
    <property type="entry name" value="HTH-TYPE TRANSCRIPTIONAL REGULATOR HEXR-RELATED"/>
    <property type="match status" value="1"/>
</dbReference>
<evidence type="ECO:0000313" key="6">
    <source>
        <dbReference type="EMBL" id="MBD3108192.1"/>
    </source>
</evidence>
<dbReference type="GO" id="GO:1901135">
    <property type="term" value="P:carbohydrate derivative metabolic process"/>
    <property type="evidence" value="ECO:0007669"/>
    <property type="project" value="InterPro"/>
</dbReference>
<protein>
    <submittedName>
        <fullName evidence="6">MurR/RpiR family transcriptional regulator</fullName>
    </submittedName>
</protein>
<accession>A0A927CWT9</accession>
<evidence type="ECO:0000259" key="5">
    <source>
        <dbReference type="PROSITE" id="PS51464"/>
    </source>
</evidence>
<dbReference type="PANTHER" id="PTHR30514">
    <property type="entry name" value="GLUCOKINASE"/>
    <property type="match status" value="1"/>
</dbReference>
<keyword evidence="2" id="KW-0238">DNA-binding</keyword>
<reference evidence="6" key="1">
    <citation type="submission" date="2020-09" db="EMBL/GenBank/DDBJ databases">
        <title>Bacillus faecalis sp. nov., a moderately halophilic bacterium isolated from cow faeces.</title>
        <authorList>
            <person name="Jiang L."/>
            <person name="Lee J."/>
        </authorList>
    </citation>
    <scope>NUCLEOTIDE SEQUENCE</scope>
    <source>
        <strain evidence="6">AGMB 02131</strain>
    </source>
</reference>
<evidence type="ECO:0000313" key="7">
    <source>
        <dbReference type="Proteomes" id="UP000602076"/>
    </source>
</evidence>
<dbReference type="GO" id="GO:0003677">
    <property type="term" value="F:DNA binding"/>
    <property type="evidence" value="ECO:0007669"/>
    <property type="project" value="UniProtKB-KW"/>
</dbReference>
<dbReference type="InterPro" id="IPR000281">
    <property type="entry name" value="HTH_RpiR"/>
</dbReference>
<comment type="caution">
    <text evidence="6">The sequence shown here is derived from an EMBL/GenBank/DDBJ whole genome shotgun (WGS) entry which is preliminary data.</text>
</comment>
<name>A0A927CWT9_9BACI</name>
<proteinExistence type="predicted"/>
<dbReference type="Pfam" id="PF01380">
    <property type="entry name" value="SIS"/>
    <property type="match status" value="1"/>
</dbReference>
<dbReference type="Proteomes" id="UP000602076">
    <property type="component" value="Unassembled WGS sequence"/>
</dbReference>
<dbReference type="InterPro" id="IPR036388">
    <property type="entry name" value="WH-like_DNA-bd_sf"/>
</dbReference>
<dbReference type="Pfam" id="PF01418">
    <property type="entry name" value="HTH_6"/>
    <property type="match status" value="1"/>
</dbReference>
<dbReference type="PROSITE" id="PS51071">
    <property type="entry name" value="HTH_RPIR"/>
    <property type="match status" value="1"/>
</dbReference>
<sequence length="241" mass="27258">MFTNESIASFNELETSLYKYICENMNKVVYMRIRELADETHVSTATILRFCRKLGCDGFPEFKARLKLSLQKEIKTDLKNPEYMLMEFVGRTLKGNLQEQIKKAAETITKTDRVTFIGNGSSGILAEYGARYFSSIGKLSLFIKDPLFPIHDNCFPNSTVIALSVTGENPFTISHLNQLKKIGSKIVSITNNEHSTIAKMADVNISYYVAEQKIENANITTQVPVVYILEALAREVHQLKK</sequence>
<keyword evidence="1" id="KW-0805">Transcription regulation</keyword>